<evidence type="ECO:0000313" key="2">
    <source>
        <dbReference type="Proteomes" id="UP001526076"/>
    </source>
</evidence>
<evidence type="ECO:0000313" key="1">
    <source>
        <dbReference type="EMBL" id="MCW1043359.1"/>
    </source>
</evidence>
<dbReference type="Proteomes" id="UP001526076">
    <property type="component" value="Unassembled WGS sequence"/>
</dbReference>
<organism evidence="1 2">
    <name type="scientific">Streptococcus anginosus</name>
    <dbReference type="NCBI Taxonomy" id="1328"/>
    <lineage>
        <taxon>Bacteria</taxon>
        <taxon>Bacillati</taxon>
        <taxon>Bacillota</taxon>
        <taxon>Bacilli</taxon>
        <taxon>Lactobacillales</taxon>
        <taxon>Streptococcaceae</taxon>
        <taxon>Streptococcus</taxon>
        <taxon>Streptococcus anginosus group</taxon>
    </lineage>
</organism>
<name>A0ABT3EEG2_STRAP</name>
<accession>A0ABT3EEG2</accession>
<feature type="non-terminal residue" evidence="1">
    <location>
        <position position="1"/>
    </location>
</feature>
<protein>
    <submittedName>
        <fullName evidence="1">Uncharacterized protein</fullName>
    </submittedName>
</protein>
<reference evidence="1 2" key="1">
    <citation type="submission" date="2022-10" db="EMBL/GenBank/DDBJ databases">
        <title>Comparative genomic study of S. anginosus.</title>
        <authorList>
            <person name="Prasad A."/>
            <person name="Ene A."/>
            <person name="Jablonska S."/>
            <person name="Du J."/>
            <person name="Wolfe A.J."/>
            <person name="Putonti C."/>
        </authorList>
    </citation>
    <scope>NUCLEOTIDE SEQUENCE [LARGE SCALE GENOMIC DNA]</scope>
    <source>
        <strain evidence="1 2">UMB9231</strain>
    </source>
</reference>
<feature type="non-terminal residue" evidence="1">
    <location>
        <position position="80"/>
    </location>
</feature>
<dbReference type="RefSeq" id="WP_264351349.1">
    <property type="nucleotide sequence ID" value="NZ_JAPAHU010000446.1"/>
</dbReference>
<proteinExistence type="predicted"/>
<sequence length="80" mass="8979">HNNKGRVDYPLTPEAAKKLAEEAPLWRNKLRADGSRISNAALSIYSANGGYEYLATEIYGYAYEQGIDRVYIKGLKDRIA</sequence>
<keyword evidence="2" id="KW-1185">Reference proteome</keyword>
<dbReference type="EMBL" id="JAPAHU010000446">
    <property type="protein sequence ID" value="MCW1043359.1"/>
    <property type="molecule type" value="Genomic_DNA"/>
</dbReference>
<comment type="caution">
    <text evidence="1">The sequence shown here is derived from an EMBL/GenBank/DDBJ whole genome shotgun (WGS) entry which is preliminary data.</text>
</comment>
<gene>
    <name evidence="1" type="ORF">OJ597_13355</name>
</gene>